<evidence type="ECO:0000313" key="1">
    <source>
        <dbReference type="EMBL" id="AKA34439.1"/>
    </source>
</evidence>
<sequence length="333" mass="36022">MSGGFIATDLSVSKWLITKKKNYLMKIFSKILSFMVLFFFISSCEEGDKVFDEIQANVQRGAVLRTINVISNEIPIGNNDSNFSVEVEIQDQENGKLVQAVEVYIGFRDNTVADGETDLDTEEVLVEILDPSTFSIGEFGLPRTTYTITLPEMVAALPISNDDVDGSDQFTIRFELVLVDGRRYSFADNSGTLTGSFFSSPFLYTATVVCPPKPPTPGVWTVEMQDAFGDGWQPTTADGGGPGLVVTLSDGTVYEIGLCTPYEDPGYDCTDGASSGTTTFTVPAGLTEAADFNFRGDFWGEISFQIITPNGNTVADIPAGTEAGSIAIDYCKD</sequence>
<dbReference type="HOGENOM" id="CLU_955815_0_0_10"/>
<name>A0A0D5YR95_9FLAO</name>
<keyword evidence="2" id="KW-1185">Reference proteome</keyword>
<proteinExistence type="predicted"/>
<gene>
    <name evidence="1" type="ORF">VC82_777</name>
</gene>
<accession>A0A0D5YR95</accession>
<dbReference type="AlphaFoldDB" id="A0A0D5YR95"/>
<dbReference type="Proteomes" id="UP000032726">
    <property type="component" value="Chromosome"/>
</dbReference>
<reference evidence="1 2" key="1">
    <citation type="submission" date="2015-03" db="EMBL/GenBank/DDBJ databases">
        <title>Complete genome sequence of Muricauda lutaonensis CC-HSB-11T, isolated from a coastal hot spring.</title>
        <authorList>
            <person name="Kim K.M."/>
        </authorList>
    </citation>
    <scope>NUCLEOTIDE SEQUENCE [LARGE SCALE GENOMIC DNA]</scope>
    <source>
        <strain evidence="1 2">CC-HSB-11</strain>
    </source>
</reference>
<organism evidence="1 2">
    <name type="scientific">Flagellimonas lutaonensis</name>
    <dbReference type="NCBI Taxonomy" id="516051"/>
    <lineage>
        <taxon>Bacteria</taxon>
        <taxon>Pseudomonadati</taxon>
        <taxon>Bacteroidota</taxon>
        <taxon>Flavobacteriia</taxon>
        <taxon>Flavobacteriales</taxon>
        <taxon>Flavobacteriaceae</taxon>
        <taxon>Flagellimonas</taxon>
    </lineage>
</organism>
<evidence type="ECO:0000313" key="2">
    <source>
        <dbReference type="Proteomes" id="UP000032726"/>
    </source>
</evidence>
<dbReference type="EMBL" id="CP011071">
    <property type="protein sequence ID" value="AKA34439.1"/>
    <property type="molecule type" value="Genomic_DNA"/>
</dbReference>
<protein>
    <submittedName>
        <fullName evidence="1">Uncharacterized protein</fullName>
    </submittedName>
</protein>
<dbReference type="KEGG" id="mlt:VC82_777"/>
<dbReference type="STRING" id="516051.VC82_777"/>